<sequence length="273" mass="32710">MNKKIINLQKIGKWIELSDRFWNESQIIYISGYNLFGEKKGRWDIIYQGKEIGGRLYNEQEYKSIKIGKWIELSVEFLSMNQVIYIGEYNKNGKKVCRWNIYFKEPYRNQEYKQIEEWENLGYLKEVVYIGEYNNEGHKIGRWDILFRGQQIGGGEYNQWKGRTRKIGQWIDIQDEFWVSSQITVHDKYNLNGQKIDQWNTEYKGKIIGGGSYDQQDGYTKKIGSWIEFLEEFKDWNQITYNGEYNQQGIKIGVWAEIDIKKNVVINQSKQYN</sequence>
<dbReference type="PANTHER" id="PTHR33706">
    <property type="entry name" value="MORN VARIANT REPEAT PROTEIN"/>
    <property type="match status" value="1"/>
</dbReference>
<protein>
    <submittedName>
        <fullName evidence="1">Uncharacterized protein</fullName>
    </submittedName>
</protein>
<gene>
    <name evidence="1" type="ORF">PSON_ATCC_30995.1.T1130007</name>
</gene>
<dbReference type="PANTHER" id="PTHR33706:SF1">
    <property type="entry name" value="TPR REPEAT PROTEIN"/>
    <property type="match status" value="1"/>
</dbReference>
<dbReference type="AlphaFoldDB" id="A0A8S1QRA5"/>
<reference evidence="1" key="1">
    <citation type="submission" date="2021-01" db="EMBL/GenBank/DDBJ databases">
        <authorList>
            <consortium name="Genoscope - CEA"/>
            <person name="William W."/>
        </authorList>
    </citation>
    <scope>NUCLEOTIDE SEQUENCE</scope>
</reference>
<evidence type="ECO:0000313" key="2">
    <source>
        <dbReference type="Proteomes" id="UP000692954"/>
    </source>
</evidence>
<evidence type="ECO:0000313" key="1">
    <source>
        <dbReference type="EMBL" id="CAD8117110.1"/>
    </source>
</evidence>
<keyword evidence="2" id="KW-1185">Reference proteome</keyword>
<name>A0A8S1QRA5_9CILI</name>
<accession>A0A8S1QRA5</accession>
<proteinExistence type="predicted"/>
<comment type="caution">
    <text evidence="1">The sequence shown here is derived from an EMBL/GenBank/DDBJ whole genome shotgun (WGS) entry which is preliminary data.</text>
</comment>
<dbReference type="OrthoDB" id="326273at2759"/>
<organism evidence="1 2">
    <name type="scientific">Paramecium sonneborni</name>
    <dbReference type="NCBI Taxonomy" id="65129"/>
    <lineage>
        <taxon>Eukaryota</taxon>
        <taxon>Sar</taxon>
        <taxon>Alveolata</taxon>
        <taxon>Ciliophora</taxon>
        <taxon>Intramacronucleata</taxon>
        <taxon>Oligohymenophorea</taxon>
        <taxon>Peniculida</taxon>
        <taxon>Parameciidae</taxon>
        <taxon>Paramecium</taxon>
    </lineage>
</organism>
<dbReference type="Proteomes" id="UP000692954">
    <property type="component" value="Unassembled WGS sequence"/>
</dbReference>
<dbReference type="EMBL" id="CAJJDN010000113">
    <property type="protein sequence ID" value="CAD8117110.1"/>
    <property type="molecule type" value="Genomic_DNA"/>
</dbReference>